<evidence type="ECO:0000313" key="9">
    <source>
        <dbReference type="EMBL" id="CAJ0598931.1"/>
    </source>
</evidence>
<dbReference type="EC" id="2.1.1.-" evidence="5"/>
<feature type="domain" description="Methyltransferase" evidence="7">
    <location>
        <begin position="66"/>
        <end position="161"/>
    </location>
</feature>
<evidence type="ECO:0000256" key="3">
    <source>
        <dbReference type="ARBA" id="ARBA00022691"/>
    </source>
</evidence>
<dbReference type="GO" id="GO:0032259">
    <property type="term" value="P:methylation"/>
    <property type="evidence" value="ECO:0007669"/>
    <property type="project" value="UniProtKB-KW"/>
</dbReference>
<evidence type="ECO:0000259" key="8">
    <source>
        <dbReference type="Pfam" id="PF22528"/>
    </source>
</evidence>
<evidence type="ECO:0000256" key="5">
    <source>
        <dbReference type="PIRNR" id="PIRNR036946"/>
    </source>
</evidence>
<dbReference type="AlphaFoldDB" id="A0AA36GVJ3"/>
<dbReference type="PIRSF" id="PIRSF036946">
    <property type="entry name" value="Arg_N-mtase"/>
    <property type="match status" value="1"/>
</dbReference>
<dbReference type="InterPro" id="IPR055135">
    <property type="entry name" value="PRMT_dom"/>
</dbReference>
<sequence length="644" mass="73844">MFLEKINHITGEREWEVAEENHDLAQEIAASRFADMILDYNRNEMFLAGLRSVIQEKKSQSLSAHVLDIGTGTGLLSLMAAREGADKVTALEVFQPMAECARSIIQSSRWKDKIDVISTRSTELTFLTAKPNIIVAEVFDTELIGEGALRTFKEALQNLVQEGTRVVPSRGRVWVVPVESEFLTKFNRIPCLHEGDQPLGECPGTAAVYDVQLSQVAPANFTRLAEPTLAFSFNFESAESIIYDESFDRALTCTESGRIDAILMWWDLDMDGTGKYWIDMAPKWASDAYYWRDHWMQAVYYLPHRVHVKKDEEIILKCSHDEFSMWFCVGEDSYERVYCNCQLHTIATRQTIFAMNELLENESYRKEIEFICKDRKVIVLGEGSFLFLLVAPVATSVTIVDSNSHFRDIMKRYISYYSFTNVTIVEKTAEVSGQHDVITAEPFYLSAMTPWQNLRFWYDVQSLRKSLGSDIKVYPQKAILYGLCERFDHLQNTAAPVGIVNGFDLSLFDDLSQKARKATTPLVDNHPLWEYSGVATSEKFELLQFDLDQDPHDVHMSMEVQLPHNTNGIPLWMEWHMGNYIRTTGLLQHTDGRRKDSFLSSKQILHFFPSLLFLSHVGEKSSCILCDHCLRDSKINFCCKKRQF</sequence>
<reference evidence="9" key="1">
    <citation type="submission" date="2023-07" db="EMBL/GenBank/DDBJ databases">
        <authorList>
            <consortium name="CYATHOMIX"/>
        </authorList>
    </citation>
    <scope>NUCLEOTIDE SEQUENCE</scope>
    <source>
        <strain evidence="9">N/A</strain>
    </source>
</reference>
<organism evidence="9 10">
    <name type="scientific">Cylicocyclus nassatus</name>
    <name type="common">Nematode worm</name>
    <dbReference type="NCBI Taxonomy" id="53992"/>
    <lineage>
        <taxon>Eukaryota</taxon>
        <taxon>Metazoa</taxon>
        <taxon>Ecdysozoa</taxon>
        <taxon>Nematoda</taxon>
        <taxon>Chromadorea</taxon>
        <taxon>Rhabditida</taxon>
        <taxon>Rhabditina</taxon>
        <taxon>Rhabditomorpha</taxon>
        <taxon>Strongyloidea</taxon>
        <taxon>Strongylidae</taxon>
        <taxon>Cylicocyclus</taxon>
    </lineage>
</organism>
<dbReference type="InterPro" id="IPR025799">
    <property type="entry name" value="Arg_MeTrfase"/>
</dbReference>
<dbReference type="GO" id="GO:0042054">
    <property type="term" value="F:histone methyltransferase activity"/>
    <property type="evidence" value="ECO:0007669"/>
    <property type="project" value="TreeGrafter"/>
</dbReference>
<keyword evidence="4" id="KW-0677">Repeat</keyword>
<keyword evidence="1 6" id="KW-0489">Methyltransferase</keyword>
<dbReference type="InterPro" id="IPR041698">
    <property type="entry name" value="Methyltransf_25"/>
</dbReference>
<dbReference type="CDD" id="cd02440">
    <property type="entry name" value="AdoMet_MTases"/>
    <property type="match status" value="1"/>
</dbReference>
<dbReference type="Pfam" id="PF13649">
    <property type="entry name" value="Methyltransf_25"/>
    <property type="match status" value="1"/>
</dbReference>
<name>A0AA36GVJ3_CYLNA</name>
<dbReference type="InterPro" id="IPR014644">
    <property type="entry name" value="MeTrfase_PRMT7"/>
</dbReference>
<keyword evidence="3 6" id="KW-0949">S-adenosyl-L-methionine</keyword>
<evidence type="ECO:0000256" key="6">
    <source>
        <dbReference type="PROSITE-ProRule" id="PRU01015"/>
    </source>
</evidence>
<keyword evidence="10" id="KW-1185">Reference proteome</keyword>
<dbReference type="InterPro" id="IPR029063">
    <property type="entry name" value="SAM-dependent_MTases_sf"/>
</dbReference>
<evidence type="ECO:0000256" key="1">
    <source>
        <dbReference type="ARBA" id="ARBA00022603"/>
    </source>
</evidence>
<comment type="similarity">
    <text evidence="5">Belongs to the class I-like SAM-binding methyltransferase superfamily. Protein arginine N-methyltransferase family. PRMT7 subfamily.</text>
</comment>
<evidence type="ECO:0000259" key="7">
    <source>
        <dbReference type="Pfam" id="PF13649"/>
    </source>
</evidence>
<dbReference type="Proteomes" id="UP001176961">
    <property type="component" value="Unassembled WGS sequence"/>
</dbReference>
<keyword evidence="2 6" id="KW-0808">Transferase</keyword>
<dbReference type="GO" id="GO:0016274">
    <property type="term" value="F:protein-arginine N-methyltransferase activity"/>
    <property type="evidence" value="ECO:0007669"/>
    <property type="project" value="InterPro"/>
</dbReference>
<dbReference type="FunFam" id="3.40.50.150:FF:000071">
    <property type="entry name" value="Protein arginine N-methyltransferase 7"/>
    <property type="match status" value="1"/>
</dbReference>
<dbReference type="PANTHER" id="PTHR11006:SF4">
    <property type="entry name" value="PROTEIN ARGININE N-METHYLTRANSFERASE 7"/>
    <property type="match status" value="1"/>
</dbReference>
<dbReference type="PANTHER" id="PTHR11006">
    <property type="entry name" value="PROTEIN ARGININE N-METHYLTRANSFERASE"/>
    <property type="match status" value="1"/>
</dbReference>
<evidence type="ECO:0000313" key="10">
    <source>
        <dbReference type="Proteomes" id="UP001176961"/>
    </source>
</evidence>
<dbReference type="Gene3D" id="2.70.160.11">
    <property type="entry name" value="Hnrnp arginine n-methyltransferase1"/>
    <property type="match status" value="2"/>
</dbReference>
<dbReference type="Pfam" id="PF22528">
    <property type="entry name" value="PRMT_C"/>
    <property type="match status" value="1"/>
</dbReference>
<accession>A0AA36GVJ3</accession>
<comment type="caution">
    <text evidence="9">The sequence shown here is derived from an EMBL/GenBank/DDBJ whole genome shotgun (WGS) entry which is preliminary data.</text>
</comment>
<dbReference type="SUPFAM" id="SSF53335">
    <property type="entry name" value="S-adenosyl-L-methionine-dependent methyltransferases"/>
    <property type="match status" value="2"/>
</dbReference>
<comment type="function">
    <text evidence="5">Arginine methyltransferase that can both catalyze the formation of omega-N monomethylarginine (MMA) and symmetrical dimethylarginine (sDMA).</text>
</comment>
<dbReference type="PROSITE" id="PS51678">
    <property type="entry name" value="SAM_MT_PRMT"/>
    <property type="match status" value="1"/>
</dbReference>
<gene>
    <name evidence="9" type="ORF">CYNAS_LOCUS10914</name>
</gene>
<dbReference type="EMBL" id="CATQJL010000223">
    <property type="protein sequence ID" value="CAJ0598931.1"/>
    <property type="molecule type" value="Genomic_DNA"/>
</dbReference>
<evidence type="ECO:0000256" key="2">
    <source>
        <dbReference type="ARBA" id="ARBA00022679"/>
    </source>
</evidence>
<protein>
    <recommendedName>
        <fullName evidence="5">Protein arginine N-methyltransferase</fullName>
        <ecNumber evidence="5">2.1.1.-</ecNumber>
    </recommendedName>
</protein>
<evidence type="ECO:0000256" key="4">
    <source>
        <dbReference type="ARBA" id="ARBA00022737"/>
    </source>
</evidence>
<dbReference type="Gene3D" id="3.40.50.150">
    <property type="entry name" value="Vaccinia Virus protein VP39"/>
    <property type="match status" value="2"/>
</dbReference>
<feature type="domain" description="Protein arginine N-methyltransferase" evidence="8">
    <location>
        <begin position="206"/>
        <end position="319"/>
    </location>
</feature>
<proteinExistence type="inferred from homology"/>